<reference evidence="2 3" key="1">
    <citation type="submission" date="2017-01" db="EMBL/GenBank/DDBJ databases">
        <authorList>
            <person name="Mah S.A."/>
            <person name="Swanson W.J."/>
            <person name="Moy G.W."/>
            <person name="Vacquier V.D."/>
        </authorList>
    </citation>
    <scope>NUCLEOTIDE SEQUENCE [LARGE SCALE GENOMIC DNA]</scope>
    <source>
        <strain evidence="2 3">M9</strain>
    </source>
</reference>
<keyword evidence="1" id="KW-0472">Membrane</keyword>
<dbReference type="OrthoDB" id="5797051at2"/>
<name>A0A1R3VR49_9GAMM</name>
<dbReference type="EMBL" id="FTPK01000001">
    <property type="protein sequence ID" value="SIT65602.1"/>
    <property type="molecule type" value="Genomic_DNA"/>
</dbReference>
<evidence type="ECO:0000313" key="2">
    <source>
        <dbReference type="EMBL" id="SIT65602.1"/>
    </source>
</evidence>
<dbReference type="RefSeq" id="WP_076753940.1">
    <property type="nucleotide sequence ID" value="NZ_CP023018.1"/>
</dbReference>
<feature type="transmembrane region" description="Helical" evidence="1">
    <location>
        <begin position="20"/>
        <end position="38"/>
    </location>
</feature>
<organism evidence="2 3">
    <name type="scientific">Ectothiorhodosinus mongolicus</name>
    <dbReference type="NCBI Taxonomy" id="233100"/>
    <lineage>
        <taxon>Bacteria</taxon>
        <taxon>Pseudomonadati</taxon>
        <taxon>Pseudomonadota</taxon>
        <taxon>Gammaproteobacteria</taxon>
        <taxon>Chromatiales</taxon>
        <taxon>Ectothiorhodospiraceae</taxon>
        <taxon>Ectothiorhodosinus</taxon>
    </lineage>
</organism>
<accession>A0A1R3VR49</accession>
<evidence type="ECO:0000313" key="3">
    <source>
        <dbReference type="Proteomes" id="UP000223759"/>
    </source>
</evidence>
<dbReference type="STRING" id="233100.SAMN05216526_0050"/>
<keyword evidence="1" id="KW-1133">Transmembrane helix</keyword>
<keyword evidence="3" id="KW-1185">Reference proteome</keyword>
<feature type="transmembrane region" description="Helical" evidence="1">
    <location>
        <begin position="86"/>
        <end position="112"/>
    </location>
</feature>
<gene>
    <name evidence="2" type="ORF">SAMN05216526_0050</name>
</gene>
<dbReference type="AlphaFoldDB" id="A0A1R3VR49"/>
<sequence>MAFSLIGLISVVHEFFLNYLYIIVPVMVVDIVLLAIFFTRAMNSDIQFKLPIKASIIFGALVFVVSVIILPYTTKSSWAMLSGIDYAMLIGSGIGFGVLYTIAVFPLMLNLFGVSSGYRRSHA</sequence>
<feature type="transmembrane region" description="Helical" evidence="1">
    <location>
        <begin position="50"/>
        <end position="74"/>
    </location>
</feature>
<proteinExistence type="predicted"/>
<protein>
    <submittedName>
        <fullName evidence="2">Uncharacterized protein</fullName>
    </submittedName>
</protein>
<dbReference type="Proteomes" id="UP000223759">
    <property type="component" value="Unassembled WGS sequence"/>
</dbReference>
<keyword evidence="1" id="KW-0812">Transmembrane</keyword>
<evidence type="ECO:0000256" key="1">
    <source>
        <dbReference type="SAM" id="Phobius"/>
    </source>
</evidence>